<comment type="pathway">
    <text evidence="2">Cofactor biosynthesis; riboflavin biosynthesis; 5-amino-6-(D-ribitylamino)uracil from GTP: step 3/4.</text>
</comment>
<evidence type="ECO:0000256" key="2">
    <source>
        <dbReference type="ARBA" id="ARBA00004910"/>
    </source>
</evidence>
<organism evidence="10">
    <name type="scientific">hydrothermal vent metagenome</name>
    <dbReference type="NCBI Taxonomy" id="652676"/>
    <lineage>
        <taxon>unclassified sequences</taxon>
        <taxon>metagenomes</taxon>
        <taxon>ecological metagenomes</taxon>
    </lineage>
</organism>
<dbReference type="GO" id="GO:0008703">
    <property type="term" value="F:5-amino-6-(5-phosphoribosylamino)uracil reductase activity"/>
    <property type="evidence" value="ECO:0007669"/>
    <property type="project" value="UniProtKB-EC"/>
</dbReference>
<dbReference type="InterPro" id="IPR002125">
    <property type="entry name" value="CMP_dCMP_dom"/>
</dbReference>
<evidence type="ECO:0000256" key="8">
    <source>
        <dbReference type="ARBA" id="ARBA00023268"/>
    </source>
</evidence>
<dbReference type="PANTHER" id="PTHR38011">
    <property type="entry name" value="DIHYDROFOLATE REDUCTASE FAMILY PROTEIN (AFU_ORTHOLOGUE AFUA_8G06820)"/>
    <property type="match status" value="1"/>
</dbReference>
<keyword evidence="5" id="KW-0862">Zinc</keyword>
<dbReference type="NCBIfam" id="TIGR00227">
    <property type="entry name" value="ribD_Cterm"/>
    <property type="match status" value="1"/>
</dbReference>
<evidence type="ECO:0000256" key="3">
    <source>
        <dbReference type="ARBA" id="ARBA00022619"/>
    </source>
</evidence>
<accession>A0A3B1E626</accession>
<reference evidence="10" key="1">
    <citation type="submission" date="2018-06" db="EMBL/GenBank/DDBJ databases">
        <authorList>
            <person name="Zhirakovskaya E."/>
        </authorList>
    </citation>
    <scope>NUCLEOTIDE SEQUENCE</scope>
</reference>
<proteinExistence type="predicted"/>
<sequence>MTFPDEQSVMQHALLLAANGLGYVEPNPPVGAVIVDENLNLISEGYHLAFGAPHAEVVALSGVKTSLDNATLFVTLEPCCHTGKTGPCSQAIIQSGIKRVVVAMQDPASYVSGKGIEKLRAAGIEVVVGLLREKGERLLAPFAKFITKQLPYVHAKWAMSLDGKIATSTGDSQWISNEQSRAQVHLLRGRMDAILVGLKTALTDDPLLTARPAGPRIAIRIVLDSNASLPVDSQLVQTINQAPLLVVATTSAPQQNIERLQQHGVEVLTLPAMEGSRFPSLRELLKELGRKQMTHLLVEGGGMVLGSFFDLQLVDETHLFIAPKIIGGEHSLSPVGGVGNKTVPQISLLEQKEVQFLGEDIYIRGFIHSK</sequence>
<dbReference type="PROSITE" id="PS51747">
    <property type="entry name" value="CYT_DCMP_DEAMINASES_2"/>
    <property type="match status" value="1"/>
</dbReference>
<dbReference type="InterPro" id="IPR004794">
    <property type="entry name" value="Eubact_RibD"/>
</dbReference>
<evidence type="ECO:0000313" key="10">
    <source>
        <dbReference type="EMBL" id="VAX41685.1"/>
    </source>
</evidence>
<keyword evidence="3" id="KW-0686">Riboflavin biosynthesis</keyword>
<dbReference type="AlphaFoldDB" id="A0A3B1E626"/>
<dbReference type="Gene3D" id="3.40.140.10">
    <property type="entry name" value="Cytidine Deaminase, domain 2"/>
    <property type="match status" value="1"/>
</dbReference>
<dbReference type="InterPro" id="IPR050765">
    <property type="entry name" value="Riboflavin_Biosynth_HTPR"/>
</dbReference>
<evidence type="ECO:0000256" key="5">
    <source>
        <dbReference type="ARBA" id="ARBA00022833"/>
    </source>
</evidence>
<protein>
    <submittedName>
        <fullName evidence="10">Diaminohydroxyphosphoribosylaminopyrimidine deaminase / 5-amino-6-(5-phosphoribosylamino)uracil reductase</fullName>
        <ecNumber evidence="10">1.1.1.193</ecNumber>
        <ecNumber evidence="10">3.5.4.26</ecNumber>
    </submittedName>
</protein>
<dbReference type="UniPathway" id="UPA00275">
    <property type="reaction ID" value="UER00401"/>
</dbReference>
<feature type="domain" description="CMP/dCMP-type deaminase" evidence="9">
    <location>
        <begin position="4"/>
        <end position="127"/>
    </location>
</feature>
<dbReference type="Gene3D" id="3.40.430.10">
    <property type="entry name" value="Dihydrofolate Reductase, subunit A"/>
    <property type="match status" value="1"/>
</dbReference>
<dbReference type="GO" id="GO:0008835">
    <property type="term" value="F:diaminohydroxyphosphoribosylaminopyrimidine deaminase activity"/>
    <property type="evidence" value="ECO:0007669"/>
    <property type="project" value="UniProtKB-EC"/>
</dbReference>
<dbReference type="PANTHER" id="PTHR38011:SF7">
    <property type="entry name" value="2,5-DIAMINO-6-RIBOSYLAMINO-4(3H)-PYRIMIDINONE 5'-PHOSPHATE REDUCTASE"/>
    <property type="match status" value="1"/>
</dbReference>
<keyword evidence="7 10" id="KW-0560">Oxidoreductase</keyword>
<dbReference type="InterPro" id="IPR016192">
    <property type="entry name" value="APOBEC/CMP_deaminase_Zn-bd"/>
</dbReference>
<keyword evidence="6" id="KW-0521">NADP</keyword>
<keyword evidence="8" id="KW-0511">Multifunctional enzyme</keyword>
<dbReference type="PROSITE" id="PS00903">
    <property type="entry name" value="CYT_DCMP_DEAMINASES_1"/>
    <property type="match status" value="1"/>
</dbReference>
<dbReference type="Pfam" id="PF00383">
    <property type="entry name" value="dCMP_cyt_deam_1"/>
    <property type="match status" value="1"/>
</dbReference>
<dbReference type="CDD" id="cd01284">
    <property type="entry name" value="Riboflavin_deaminase-reductase"/>
    <property type="match status" value="1"/>
</dbReference>
<gene>
    <name evidence="10" type="ORF">MNBD_PLANCTO02-2062</name>
</gene>
<dbReference type="PIRSF" id="PIRSF006769">
    <property type="entry name" value="RibD"/>
    <property type="match status" value="1"/>
</dbReference>
<evidence type="ECO:0000256" key="1">
    <source>
        <dbReference type="ARBA" id="ARBA00004882"/>
    </source>
</evidence>
<evidence type="ECO:0000256" key="4">
    <source>
        <dbReference type="ARBA" id="ARBA00022723"/>
    </source>
</evidence>
<keyword evidence="4" id="KW-0479">Metal-binding</keyword>
<name>A0A3B1E626_9ZZZZ</name>
<dbReference type="SUPFAM" id="SSF53927">
    <property type="entry name" value="Cytidine deaminase-like"/>
    <property type="match status" value="1"/>
</dbReference>
<evidence type="ECO:0000256" key="6">
    <source>
        <dbReference type="ARBA" id="ARBA00022857"/>
    </source>
</evidence>
<dbReference type="InterPro" id="IPR011549">
    <property type="entry name" value="RibD_C"/>
</dbReference>
<dbReference type="EC" id="3.5.4.26" evidence="10"/>
<dbReference type="NCBIfam" id="TIGR00326">
    <property type="entry name" value="eubact_ribD"/>
    <property type="match status" value="1"/>
</dbReference>
<comment type="pathway">
    <text evidence="1">Cofactor biosynthesis; riboflavin biosynthesis; 5-amino-6-(D-ribitylamino)uracil from GTP: step 2/4.</text>
</comment>
<dbReference type="InterPro" id="IPR016193">
    <property type="entry name" value="Cytidine_deaminase-like"/>
</dbReference>
<dbReference type="SUPFAM" id="SSF53597">
    <property type="entry name" value="Dihydrofolate reductase-like"/>
    <property type="match status" value="1"/>
</dbReference>
<dbReference type="Pfam" id="PF01872">
    <property type="entry name" value="RibD_C"/>
    <property type="match status" value="1"/>
</dbReference>
<dbReference type="EMBL" id="UOGL01000578">
    <property type="protein sequence ID" value="VAX41685.1"/>
    <property type="molecule type" value="Genomic_DNA"/>
</dbReference>
<keyword evidence="10" id="KW-0378">Hydrolase</keyword>
<dbReference type="EC" id="1.1.1.193" evidence="10"/>
<dbReference type="GO" id="GO:0008270">
    <property type="term" value="F:zinc ion binding"/>
    <property type="evidence" value="ECO:0007669"/>
    <property type="project" value="InterPro"/>
</dbReference>
<evidence type="ECO:0000256" key="7">
    <source>
        <dbReference type="ARBA" id="ARBA00023002"/>
    </source>
</evidence>
<dbReference type="GO" id="GO:0050661">
    <property type="term" value="F:NADP binding"/>
    <property type="evidence" value="ECO:0007669"/>
    <property type="project" value="InterPro"/>
</dbReference>
<dbReference type="InterPro" id="IPR024072">
    <property type="entry name" value="DHFR-like_dom_sf"/>
</dbReference>
<dbReference type="InterPro" id="IPR002734">
    <property type="entry name" value="RibDG_C"/>
</dbReference>
<evidence type="ECO:0000259" key="9">
    <source>
        <dbReference type="PROSITE" id="PS51747"/>
    </source>
</evidence>
<dbReference type="GO" id="GO:0009231">
    <property type="term" value="P:riboflavin biosynthetic process"/>
    <property type="evidence" value="ECO:0007669"/>
    <property type="project" value="UniProtKB-UniPathway"/>
</dbReference>